<feature type="transmembrane region" description="Helical" evidence="5">
    <location>
        <begin position="228"/>
        <end position="250"/>
    </location>
</feature>
<proteinExistence type="inferred from homology"/>
<name>A0A1F5EC24_9BACT</name>
<evidence type="ECO:0000259" key="6">
    <source>
        <dbReference type="PROSITE" id="PS51012"/>
    </source>
</evidence>
<keyword evidence="2 5" id="KW-0812">Transmembrane</keyword>
<protein>
    <recommendedName>
        <fullName evidence="5">Transport permease protein</fullName>
    </recommendedName>
</protein>
<dbReference type="PIRSF" id="PIRSF006648">
    <property type="entry name" value="DrrB"/>
    <property type="match status" value="1"/>
</dbReference>
<keyword evidence="3 5" id="KW-1133">Transmembrane helix</keyword>
<reference evidence="7 8" key="1">
    <citation type="journal article" date="2016" name="Nat. Commun.">
        <title>Thousands of microbial genomes shed light on interconnected biogeochemical processes in an aquifer system.</title>
        <authorList>
            <person name="Anantharaman K."/>
            <person name="Brown C.T."/>
            <person name="Hug L.A."/>
            <person name="Sharon I."/>
            <person name="Castelle C.J."/>
            <person name="Probst A.J."/>
            <person name="Thomas B.C."/>
            <person name="Singh A."/>
            <person name="Wilkins M.J."/>
            <person name="Karaoz U."/>
            <person name="Brodie E.L."/>
            <person name="Williams K.H."/>
            <person name="Hubbard S.S."/>
            <person name="Banfield J.F."/>
        </authorList>
    </citation>
    <scope>NUCLEOTIDE SEQUENCE [LARGE SCALE GENOMIC DNA]</scope>
</reference>
<organism evidence="7 8">
    <name type="scientific">Candidatus Berkelbacteria bacterium RIFCSPLOWO2_01_FULL_50_28</name>
    <dbReference type="NCBI Taxonomy" id="1797471"/>
    <lineage>
        <taxon>Bacteria</taxon>
        <taxon>Candidatus Berkelbacteria</taxon>
    </lineage>
</organism>
<feature type="transmembrane region" description="Helical" evidence="5">
    <location>
        <begin position="138"/>
        <end position="164"/>
    </location>
</feature>
<feature type="transmembrane region" description="Helical" evidence="5">
    <location>
        <begin position="104"/>
        <end position="132"/>
    </location>
</feature>
<evidence type="ECO:0000256" key="1">
    <source>
        <dbReference type="ARBA" id="ARBA00004141"/>
    </source>
</evidence>
<gene>
    <name evidence="7" type="ORF">A3A71_02905</name>
</gene>
<keyword evidence="5" id="KW-1003">Cell membrane</keyword>
<evidence type="ECO:0000256" key="3">
    <source>
        <dbReference type="ARBA" id="ARBA00022989"/>
    </source>
</evidence>
<feature type="domain" description="ABC transmembrane type-2" evidence="6">
    <location>
        <begin position="24"/>
        <end position="253"/>
    </location>
</feature>
<evidence type="ECO:0000256" key="5">
    <source>
        <dbReference type="RuleBase" id="RU361157"/>
    </source>
</evidence>
<keyword evidence="5" id="KW-0813">Transport</keyword>
<comment type="similarity">
    <text evidence="5">Belongs to the ABC-2 integral membrane protein family.</text>
</comment>
<dbReference type="GO" id="GO:0140359">
    <property type="term" value="F:ABC-type transporter activity"/>
    <property type="evidence" value="ECO:0007669"/>
    <property type="project" value="InterPro"/>
</dbReference>
<dbReference type="InterPro" id="IPR047817">
    <property type="entry name" value="ABC2_TM_bact-type"/>
</dbReference>
<accession>A0A1F5EC24</accession>
<dbReference type="GO" id="GO:0043190">
    <property type="term" value="C:ATP-binding cassette (ABC) transporter complex"/>
    <property type="evidence" value="ECO:0007669"/>
    <property type="project" value="InterPro"/>
</dbReference>
<dbReference type="InterPro" id="IPR051328">
    <property type="entry name" value="T7SS_ABC-Transporter"/>
</dbReference>
<feature type="transmembrane region" description="Helical" evidence="5">
    <location>
        <begin position="23"/>
        <end position="41"/>
    </location>
</feature>
<comment type="subcellular location">
    <subcellularLocation>
        <location evidence="5">Cell membrane</location>
        <topology evidence="5">Multi-pass membrane protein</topology>
    </subcellularLocation>
    <subcellularLocation>
        <location evidence="1">Membrane</location>
        <topology evidence="1">Multi-pass membrane protein</topology>
    </subcellularLocation>
</comment>
<dbReference type="PANTHER" id="PTHR43077">
    <property type="entry name" value="TRANSPORT PERMEASE YVFS-RELATED"/>
    <property type="match status" value="1"/>
</dbReference>
<dbReference type="AlphaFoldDB" id="A0A1F5EC24"/>
<comment type="caution">
    <text evidence="7">The sequence shown here is derived from an EMBL/GenBank/DDBJ whole genome shotgun (WGS) entry which is preliminary data.</text>
</comment>
<dbReference type="STRING" id="1797471.A3A71_02905"/>
<feature type="transmembrane region" description="Helical" evidence="5">
    <location>
        <begin position="61"/>
        <end position="83"/>
    </location>
</feature>
<dbReference type="EMBL" id="MEZX01000002">
    <property type="protein sequence ID" value="OGD64969.1"/>
    <property type="molecule type" value="Genomic_DNA"/>
</dbReference>
<dbReference type="PANTHER" id="PTHR43077:SF10">
    <property type="entry name" value="TRANSPORT PERMEASE PROTEIN"/>
    <property type="match status" value="1"/>
</dbReference>
<evidence type="ECO:0000256" key="2">
    <source>
        <dbReference type="ARBA" id="ARBA00022692"/>
    </source>
</evidence>
<keyword evidence="4 5" id="KW-0472">Membrane</keyword>
<dbReference type="InterPro" id="IPR000412">
    <property type="entry name" value="ABC_2_transport"/>
</dbReference>
<evidence type="ECO:0000313" key="7">
    <source>
        <dbReference type="EMBL" id="OGD64969.1"/>
    </source>
</evidence>
<sequence>MNTFFSDWYYLSIRNIKLIWRPLLALLPPFFMPIFFFAVNSLSLSALAKVPGFPDVSYKDFIAPVAIFTAIFFSAGNAGIELVQDIQSGYFKKLIIMPINRLAIVLAKLTEIAVQSLGQGIIMLTLLLLWGVKIQSGFLGVLAIFAILIIFAMAWSCIGMISALRTQNARLVQSLFILVFPLLYLTTSQTPRALLPSTFATITDYNPVTHIIEGIRALVLDGWGSPDIGYAFLAAGGMFVVFVTFTMLSFRKALK</sequence>
<evidence type="ECO:0000313" key="8">
    <source>
        <dbReference type="Proteomes" id="UP000177481"/>
    </source>
</evidence>
<dbReference type="Pfam" id="PF01061">
    <property type="entry name" value="ABC2_membrane"/>
    <property type="match status" value="1"/>
</dbReference>
<evidence type="ECO:0000256" key="4">
    <source>
        <dbReference type="ARBA" id="ARBA00023136"/>
    </source>
</evidence>
<dbReference type="PROSITE" id="PS51012">
    <property type="entry name" value="ABC_TM2"/>
    <property type="match status" value="1"/>
</dbReference>
<dbReference type="PRINTS" id="PR00164">
    <property type="entry name" value="ABC2TRNSPORT"/>
</dbReference>
<feature type="transmembrane region" description="Helical" evidence="5">
    <location>
        <begin position="171"/>
        <end position="187"/>
    </location>
</feature>
<dbReference type="InterPro" id="IPR013525">
    <property type="entry name" value="ABC2_TM"/>
</dbReference>
<dbReference type="Proteomes" id="UP000177481">
    <property type="component" value="Unassembled WGS sequence"/>
</dbReference>